<dbReference type="EMBL" id="MU790533">
    <property type="protein sequence ID" value="KAJ3999732.1"/>
    <property type="molecule type" value="Genomic_DNA"/>
</dbReference>
<keyword evidence="2" id="KW-0378">Hydrolase</keyword>
<feature type="domain" description="Endonuclease/exonuclease/phosphatase" evidence="1">
    <location>
        <begin position="30"/>
        <end position="232"/>
    </location>
</feature>
<evidence type="ECO:0000313" key="3">
    <source>
        <dbReference type="Proteomes" id="UP001163828"/>
    </source>
</evidence>
<dbReference type="InterPro" id="IPR036691">
    <property type="entry name" value="Endo/exonu/phosph_ase_sf"/>
</dbReference>
<comment type="caution">
    <text evidence="2">The sequence shown here is derived from an EMBL/GenBank/DDBJ whole genome shotgun (WGS) entry which is preliminary data.</text>
</comment>
<proteinExistence type="predicted"/>
<reference evidence="2" key="1">
    <citation type="submission" date="2022-08" db="EMBL/GenBank/DDBJ databases">
        <authorList>
            <consortium name="DOE Joint Genome Institute"/>
            <person name="Min B."/>
            <person name="Riley R."/>
            <person name="Sierra-Patev S."/>
            <person name="Naranjo-Ortiz M."/>
            <person name="Looney B."/>
            <person name="Konkel Z."/>
            <person name="Slot J.C."/>
            <person name="Sakamoto Y."/>
            <person name="Steenwyk J.L."/>
            <person name="Rokas A."/>
            <person name="Carro J."/>
            <person name="Camarero S."/>
            <person name="Ferreira P."/>
            <person name="Molpeceres G."/>
            <person name="Ruiz-Duenas F.J."/>
            <person name="Serrano A."/>
            <person name="Henrissat B."/>
            <person name="Drula E."/>
            <person name="Hughes K.W."/>
            <person name="Mata J.L."/>
            <person name="Ishikawa N.K."/>
            <person name="Vargas-Isla R."/>
            <person name="Ushijima S."/>
            <person name="Smith C.A."/>
            <person name="Ahrendt S."/>
            <person name="Andreopoulos W."/>
            <person name="He G."/>
            <person name="Labutti K."/>
            <person name="Lipzen A."/>
            <person name="Ng V."/>
            <person name="Sandor L."/>
            <person name="Barry K."/>
            <person name="Martinez A.T."/>
            <person name="Xiao Y."/>
            <person name="Gibbons J.G."/>
            <person name="Terashima K."/>
            <person name="Hibbett D.S."/>
            <person name="Grigoriev I.V."/>
        </authorList>
    </citation>
    <scope>NUCLEOTIDE SEQUENCE</scope>
    <source>
        <strain evidence="2">TFB10827</strain>
    </source>
</reference>
<dbReference type="GO" id="GO:0004519">
    <property type="term" value="F:endonuclease activity"/>
    <property type="evidence" value="ECO:0007669"/>
    <property type="project" value="UniProtKB-KW"/>
</dbReference>
<dbReference type="SUPFAM" id="SSF56219">
    <property type="entry name" value="DNase I-like"/>
    <property type="match status" value="1"/>
</dbReference>
<accession>A0ABQ8QMR2</accession>
<keyword evidence="2" id="KW-0255">Endonuclease</keyword>
<keyword evidence="3" id="KW-1185">Reference proteome</keyword>
<name>A0ABQ8QMR2_9AGAR</name>
<evidence type="ECO:0000259" key="1">
    <source>
        <dbReference type="Pfam" id="PF03372"/>
    </source>
</evidence>
<sequence length="606" mass="69565">MRGYGNPRLTHPENKWKSIWYLMKTRKLAILALQETHLTDERVQEINEHYNKKLHVFASHDLDNPTGKGGVAIVINRRQIVLDGPKVYSIVPGRAIMIQLTIHGKDRLNILVVYAPNVTSSNGSENANFWNSIKTFFEEHRNITKPDILLGDCNMVEAGIIDRLPAHDDPDDACEALDDLKMSLHIRDGWRTTFPNMKSFTYMQSATGAQSRIDRIYMSDVMLETAREWKIVESGIPNADHSLISVQITSEEAPWIGRGRWRIPDYVIKDKDLLEHARKKGIEAEQKLKELTTRTETANSQLIWNTFKTSLINRAKDRAKQIVPGLTRKINEHQLELERVLNDQEMSEQAKIMKSREIKNEITQLEGMRMQKLQRDNRARHHIERELPSRYMSQISKEKRPRDILYALKKPGVAENIHGVVPGSAYEKNSSKMAELAKEYHNNLQQLGIDDNRSLERNHAINDTLDEIKTAINNEQQEQLKGKFNPPEIREAVRLTKNNSAPGLDGVPYELFKTIIRQCEEDKKVGNDTFDILMLMSAAFNDIAEYGIVEGSDFSDGWMCPIYKKGDKNEIANYRPITLLNTDYKIFTKALTLRLSKGGILQTKQN</sequence>
<evidence type="ECO:0000313" key="2">
    <source>
        <dbReference type="EMBL" id="KAJ3999732.1"/>
    </source>
</evidence>
<protein>
    <submittedName>
        <fullName evidence="2">Endonuclease/exonuclease/phosphatase</fullName>
    </submittedName>
</protein>
<dbReference type="PANTHER" id="PTHR19446">
    <property type="entry name" value="REVERSE TRANSCRIPTASES"/>
    <property type="match status" value="1"/>
</dbReference>
<organism evidence="2 3">
    <name type="scientific">Lentinula boryana</name>
    <dbReference type="NCBI Taxonomy" id="40481"/>
    <lineage>
        <taxon>Eukaryota</taxon>
        <taxon>Fungi</taxon>
        <taxon>Dikarya</taxon>
        <taxon>Basidiomycota</taxon>
        <taxon>Agaricomycotina</taxon>
        <taxon>Agaricomycetes</taxon>
        <taxon>Agaricomycetidae</taxon>
        <taxon>Agaricales</taxon>
        <taxon>Marasmiineae</taxon>
        <taxon>Omphalotaceae</taxon>
        <taxon>Lentinula</taxon>
    </lineage>
</organism>
<dbReference type="CDD" id="cd09076">
    <property type="entry name" value="L1-EN"/>
    <property type="match status" value="1"/>
</dbReference>
<dbReference type="Gene3D" id="3.60.10.10">
    <property type="entry name" value="Endonuclease/exonuclease/phosphatase"/>
    <property type="match status" value="1"/>
</dbReference>
<gene>
    <name evidence="2" type="ORF">F5050DRAFT_1797647</name>
</gene>
<dbReference type="InterPro" id="IPR005135">
    <property type="entry name" value="Endo/exonuclease/phosphatase"/>
</dbReference>
<dbReference type="Proteomes" id="UP001163828">
    <property type="component" value="Unassembled WGS sequence"/>
</dbReference>
<dbReference type="Pfam" id="PF03372">
    <property type="entry name" value="Exo_endo_phos"/>
    <property type="match status" value="1"/>
</dbReference>
<keyword evidence="2" id="KW-0540">Nuclease</keyword>